<dbReference type="PANTHER" id="PTHR10067:SF17">
    <property type="entry name" value="PHOSPHATIDYLSERINE DECARBOXYLASE PROENZYME 2"/>
    <property type="match status" value="1"/>
</dbReference>
<comment type="caution">
    <text evidence="14">The sequence shown here is derived from an EMBL/GenBank/DDBJ whole genome shotgun (WGS) entry which is preliminary data.</text>
</comment>
<sequence>MRSLTQPWRIVNRNQRRSSRQRTRSLEREPKAIEVDEPAEYALDVKLRIVIAGARELPLKEKASGASVDTFAVLSCGGSIQQTQVVKNSISPEWNTTFEIPLTKISPRRLASGLLVTVYDKDRFKSSFIGRLHLHFNEFFDGTLQENVPIAFHDPKNEPKWYPLKDRNVRRTRYLRRIKSVQSDSVNGEICLKYGLVDAHGWQGTRSRQEWQEFWVSLLQRTNTPSSKPKAAARRIERRFSSRLSSSAPEAKIIIPGSGPPKTALSYSEHGTPTIGDSPVIDTDRKKKRLRRRRRRGRSRRGSVVKFYAPDVMGVMFVEVSNAKDLPPERNVIRTGFDMDPFVVLSFGRHTFRTRAIRHNLNPVWNEKLFFHVRHSELKYNLKFAIYDKDKFSGNDFVAWQEMPVVDIISKSMSHATEVTTNEQDPQDMIEKEMDTHTVDLKMANRAKWEGKHSPRLSFRAKFLPYTTIRKMFFMALAKPYDLEGNGMMNRLGVQSMLESLGSNISEATVNGFWERWEKSPETDELTIEELIECLEEHLLRDHKLSRQRSHTTLVNDDYFSRPTRTFHDRAESPFNDLPGTSDDSSPVFSSDGGVFSDGPILSDGDMFAGLSDFEELSTNLTGPLFNYDRFIDSLQDSELSGEDEVDMDDTDDDEIDDEPLADANGVQLGEYSPSGPLTGSDDAQSLKSISRDSVEEKVIRVTECPVCHRPNLARKRQMDIITHIATCAANDWTTVDRFLMGNFVTEAYAQRKWFVKLVSKVGYGRYSLGTNNANIIVQDRRSGQLIEERMSVYVRLGMRLLYKGMKTSVQSKRAQRILLNMTMRQGRRFDSTKSAREIPSFITFHKLDMSEVRDPLHSFKTFNQFFYRKLRAGARPCTNANDPKTIVSPADCRMLAFPTINDATRVWIKGINFSVGKLLGDPDMGKRYEGGALAVFRLAPQDYHRFHSPVDGVISAAKYISGQFYTVNPMAIRTTLDVFGENARSVVFIDSPEFGRVAMVCIGAMMVGSIVITATPGSTIKRTDEVGYFAFGGSTLVCIWPPNTTQFDQDLVDNSATALESLVRVGDQIGKKKPAVNGSGPSHSK</sequence>
<feature type="chain" id="PRO_5041757041" description="Phosphatidylserine decarboxylase 2 alpha chain" evidence="11">
    <location>
        <begin position="1035"/>
        <end position="1086"/>
    </location>
</feature>
<dbReference type="Proteomes" id="UP001206595">
    <property type="component" value="Unassembled WGS sequence"/>
</dbReference>
<feature type="region of interest" description="Disordered" evidence="12">
    <location>
        <begin position="639"/>
        <end position="685"/>
    </location>
</feature>
<comment type="similarity">
    <text evidence="11">Belongs to the phosphatidylserine decarboxylase family. PSD-B subfamily. Eukaryotic type II sub-subfamily.</text>
</comment>
<evidence type="ECO:0000313" key="14">
    <source>
        <dbReference type="EMBL" id="KAI8579414.1"/>
    </source>
</evidence>
<evidence type="ECO:0000256" key="3">
    <source>
        <dbReference type="ARBA" id="ARBA00022793"/>
    </source>
</evidence>
<comment type="cofactor">
    <cofactor evidence="11">
        <name>pyruvate</name>
        <dbReference type="ChEBI" id="CHEBI:15361"/>
    </cofactor>
    <text evidence="11">Binds 1 pyruvoyl group covalently per subunit.</text>
</comment>
<evidence type="ECO:0000256" key="9">
    <source>
        <dbReference type="ARBA" id="ARBA00023264"/>
    </source>
</evidence>
<evidence type="ECO:0000256" key="4">
    <source>
        <dbReference type="ARBA" id="ARBA00023098"/>
    </source>
</evidence>
<gene>
    <name evidence="11" type="primary">PSD2</name>
    <name evidence="14" type="ORF">K450DRAFT_271955</name>
</gene>
<dbReference type="GO" id="GO:0005795">
    <property type="term" value="C:Golgi stack"/>
    <property type="evidence" value="ECO:0007669"/>
    <property type="project" value="UniProtKB-UniRule"/>
</dbReference>
<dbReference type="NCBIfam" id="TIGR00163">
    <property type="entry name" value="PS_decarb"/>
    <property type="match status" value="1"/>
</dbReference>
<feature type="region of interest" description="Disordered" evidence="12">
    <location>
        <begin position="251"/>
        <end position="298"/>
    </location>
</feature>
<comment type="pathway">
    <text evidence="1">Lipid metabolism.</text>
</comment>
<dbReference type="GO" id="GO:0016540">
    <property type="term" value="P:protein autoprocessing"/>
    <property type="evidence" value="ECO:0007669"/>
    <property type="project" value="UniProtKB-UniRule"/>
</dbReference>
<reference evidence="14" key="1">
    <citation type="submission" date="2021-06" db="EMBL/GenBank/DDBJ databases">
        <authorList>
            <consortium name="DOE Joint Genome Institute"/>
            <person name="Mondo S.J."/>
            <person name="Amses K.R."/>
            <person name="Simmons D.R."/>
            <person name="Longcore J.E."/>
            <person name="Seto K."/>
            <person name="Alves G.H."/>
            <person name="Bonds A.E."/>
            <person name="Quandt C.A."/>
            <person name="Davis W.J."/>
            <person name="Chang Y."/>
            <person name="Letcher P.M."/>
            <person name="Powell M.J."/>
            <person name="Kuo A."/>
            <person name="Labutti K."/>
            <person name="Pangilinan J."/>
            <person name="Andreopoulos W."/>
            <person name="Tritt A."/>
            <person name="Riley R."/>
            <person name="Hundley H."/>
            <person name="Johnson J."/>
            <person name="Lipzen A."/>
            <person name="Barry K."/>
            <person name="Berbee M.L."/>
            <person name="Buchler N.E."/>
            <person name="Grigoriev I.V."/>
            <person name="Spatafora J.W."/>
            <person name="Stajich J.E."/>
            <person name="James T.Y."/>
        </authorList>
    </citation>
    <scope>NUCLEOTIDE SEQUENCE</scope>
    <source>
        <strain evidence="14">AG</strain>
    </source>
</reference>
<keyword evidence="11" id="KW-0967">Endosome</keyword>
<dbReference type="GO" id="GO:0006646">
    <property type="term" value="P:phosphatidylethanolamine biosynthetic process"/>
    <property type="evidence" value="ECO:0007669"/>
    <property type="project" value="UniProtKB-UniRule"/>
</dbReference>
<protein>
    <recommendedName>
        <fullName evidence="11">Phosphatidylserine decarboxylase proenzyme 2</fullName>
        <ecNumber evidence="11">4.1.1.65</ecNumber>
    </recommendedName>
    <component>
        <recommendedName>
            <fullName evidence="11">Phosphatidylserine decarboxylase 2 beta chain</fullName>
        </recommendedName>
    </component>
    <component>
        <recommendedName>
            <fullName evidence="11">Phosphatidylserine decarboxylase 2 alpha chain</fullName>
        </recommendedName>
    </component>
</protein>
<keyword evidence="7 11" id="KW-0594">Phospholipid biosynthesis</keyword>
<evidence type="ECO:0000259" key="13">
    <source>
        <dbReference type="PROSITE" id="PS50004"/>
    </source>
</evidence>
<dbReference type="InterPro" id="IPR003817">
    <property type="entry name" value="PS_Dcarbxylase"/>
</dbReference>
<dbReference type="GO" id="GO:0004609">
    <property type="term" value="F:phosphatidylserine decarboxylase activity"/>
    <property type="evidence" value="ECO:0007669"/>
    <property type="project" value="UniProtKB-UniRule"/>
</dbReference>
<dbReference type="HAMAP" id="MF_00663">
    <property type="entry name" value="PS_decarb_PSD_B_type2"/>
    <property type="match status" value="1"/>
</dbReference>
<evidence type="ECO:0000256" key="6">
    <source>
        <dbReference type="ARBA" id="ARBA00023145"/>
    </source>
</evidence>
<feature type="region of interest" description="Disordered" evidence="12">
    <location>
        <begin position="570"/>
        <end position="591"/>
    </location>
</feature>
<keyword evidence="3 11" id="KW-0210">Decarboxylase</keyword>
<feature type="site" description="Cleavage (non-hydrolytic); by autocatalysis" evidence="11">
    <location>
        <begin position="1034"/>
        <end position="1035"/>
    </location>
</feature>
<evidence type="ECO:0000256" key="12">
    <source>
        <dbReference type="SAM" id="MobiDB-lite"/>
    </source>
</evidence>
<evidence type="ECO:0000256" key="11">
    <source>
        <dbReference type="HAMAP-Rule" id="MF_03209"/>
    </source>
</evidence>
<name>A0AAD5E9K5_UMBRA</name>
<feature type="compositionally biased region" description="Acidic residues" evidence="12">
    <location>
        <begin position="640"/>
        <end position="661"/>
    </location>
</feature>
<dbReference type="PROSITE" id="PS50004">
    <property type="entry name" value="C2"/>
    <property type="match status" value="2"/>
</dbReference>
<proteinExistence type="inferred from homology"/>
<dbReference type="InterPro" id="IPR033177">
    <property type="entry name" value="PSD-B"/>
</dbReference>
<dbReference type="Gene3D" id="2.60.40.150">
    <property type="entry name" value="C2 domain"/>
    <property type="match status" value="2"/>
</dbReference>
<keyword evidence="5 11" id="KW-0472">Membrane</keyword>
<keyword evidence="6 11" id="KW-0865">Zymogen</keyword>
<feature type="domain" description="C2" evidence="13">
    <location>
        <begin position="298"/>
        <end position="420"/>
    </location>
</feature>
<feature type="compositionally biased region" description="Polar residues" evidence="12">
    <location>
        <begin position="676"/>
        <end position="685"/>
    </location>
</feature>
<evidence type="ECO:0000256" key="1">
    <source>
        <dbReference type="ARBA" id="ARBA00005189"/>
    </source>
</evidence>
<feature type="active site" description="Charge relay system; for autoendoproteolytic cleavage activity" evidence="11">
    <location>
        <position position="892"/>
    </location>
</feature>
<keyword evidence="2 11" id="KW-0444">Lipid biosynthesis</keyword>
<evidence type="ECO:0000256" key="8">
    <source>
        <dbReference type="ARBA" id="ARBA00023239"/>
    </source>
</evidence>
<dbReference type="InterPro" id="IPR033179">
    <property type="entry name" value="PSD_type2_pro"/>
</dbReference>
<evidence type="ECO:0000313" key="15">
    <source>
        <dbReference type="Proteomes" id="UP001206595"/>
    </source>
</evidence>
<dbReference type="EC" id="4.1.1.65" evidence="11"/>
<feature type="active site" description="Schiff-base intermediate with substrate; via pyruvic acid; for decarboxylase activity" evidence="11">
    <location>
        <position position="1035"/>
    </location>
</feature>
<accession>A0AAD5E9K5</accession>
<keyword evidence="15" id="KW-1185">Reference proteome</keyword>
<comment type="PTM">
    <text evidence="11">Is synthesized initially as an inactive proenzyme. Formation of the active enzyme involves a self-maturation process in which the active site pyruvoyl group is generated from an internal serine residue via an autocatalytic post-translational modification. Two non-identical subunits are generated from the proenzyme in this reaction, and the pyruvate is formed at the N-terminus of the alpha chain, which is derived from the carboxyl end of the proenzyme. The autoendoproteolytic cleavage occurs by a canonical serine protease mechanism, in which the side chain hydroxyl group of the serine supplies its oxygen atom to form the C-terminus of the beta chain, while the remainder of the serine residue undergoes an oxidative deamination to produce ammonia and the pyruvoyl prosthetic group on the alpha chain. During this reaction, the Ser that is part of the protease active site of the proenzyme becomes the pyruvoyl prosthetic group, which constitutes an essential element of the active site of the mature decarboxylase.</text>
</comment>
<keyword evidence="10 11" id="KW-0670">Pyruvate</keyword>
<reference evidence="14" key="2">
    <citation type="journal article" date="2022" name="Proc. Natl. Acad. Sci. U.S.A.">
        <title>Diploid-dominant life cycles characterize the early evolution of Fungi.</title>
        <authorList>
            <person name="Amses K.R."/>
            <person name="Simmons D.R."/>
            <person name="Longcore J.E."/>
            <person name="Mondo S.J."/>
            <person name="Seto K."/>
            <person name="Jeronimo G.H."/>
            <person name="Bonds A.E."/>
            <person name="Quandt C.A."/>
            <person name="Davis W.J."/>
            <person name="Chang Y."/>
            <person name="Federici B.A."/>
            <person name="Kuo A."/>
            <person name="LaButti K."/>
            <person name="Pangilinan J."/>
            <person name="Andreopoulos W."/>
            <person name="Tritt A."/>
            <person name="Riley R."/>
            <person name="Hundley H."/>
            <person name="Johnson J."/>
            <person name="Lipzen A."/>
            <person name="Barry K."/>
            <person name="Lang B.F."/>
            <person name="Cuomo C.A."/>
            <person name="Buchler N.E."/>
            <person name="Grigoriev I.V."/>
            <person name="Spatafora J.W."/>
            <person name="Stajich J.E."/>
            <person name="James T.Y."/>
        </authorList>
    </citation>
    <scope>NUCLEOTIDE SEQUENCE</scope>
    <source>
        <strain evidence="14">AG</strain>
    </source>
</reference>
<feature type="domain" description="C2" evidence="13">
    <location>
        <begin position="25"/>
        <end position="149"/>
    </location>
</feature>
<feature type="active site" description="Charge relay system; for autoendoproteolytic cleavage activity" evidence="11">
    <location>
        <position position="1035"/>
    </location>
</feature>
<evidence type="ECO:0000256" key="5">
    <source>
        <dbReference type="ARBA" id="ARBA00023136"/>
    </source>
</evidence>
<evidence type="ECO:0000256" key="10">
    <source>
        <dbReference type="ARBA" id="ARBA00023317"/>
    </source>
</evidence>
<evidence type="ECO:0000256" key="2">
    <source>
        <dbReference type="ARBA" id="ARBA00022516"/>
    </source>
</evidence>
<feature type="chain" id="PRO_5041757042" description="Phosphatidylserine decarboxylase 2 beta chain" evidence="11">
    <location>
        <begin position="1"/>
        <end position="1034"/>
    </location>
</feature>
<keyword evidence="11" id="KW-0333">Golgi apparatus</keyword>
<keyword evidence="4 11" id="KW-0443">Lipid metabolism</keyword>
<dbReference type="PANTHER" id="PTHR10067">
    <property type="entry name" value="PHOSPHATIDYLSERINE DECARBOXYLASE"/>
    <property type="match status" value="1"/>
</dbReference>
<comment type="function">
    <text evidence="11">Catalyzes the formation of phosphatidylethanolamine (PtdEtn) from phosphatidylserine (PtdSer). Plays a central role in phospholipid metabolism and in the interorganelle trafficking of phosphatidylserine.</text>
</comment>
<dbReference type="AlphaFoldDB" id="A0AAD5E9K5"/>
<dbReference type="Pfam" id="PF00168">
    <property type="entry name" value="C2"/>
    <property type="match status" value="2"/>
</dbReference>
<dbReference type="SMART" id="SM00239">
    <property type="entry name" value="C2"/>
    <property type="match status" value="2"/>
</dbReference>
<keyword evidence="8 11" id="KW-0456">Lyase</keyword>
<dbReference type="Pfam" id="PF02666">
    <property type="entry name" value="PS_Dcarbxylase"/>
    <property type="match status" value="1"/>
</dbReference>
<dbReference type="InterPro" id="IPR035892">
    <property type="entry name" value="C2_domain_sf"/>
</dbReference>
<organism evidence="14 15">
    <name type="scientific">Umbelopsis ramanniana AG</name>
    <dbReference type="NCBI Taxonomy" id="1314678"/>
    <lineage>
        <taxon>Eukaryota</taxon>
        <taxon>Fungi</taxon>
        <taxon>Fungi incertae sedis</taxon>
        <taxon>Mucoromycota</taxon>
        <taxon>Mucoromycotina</taxon>
        <taxon>Umbelopsidomycetes</taxon>
        <taxon>Umbelopsidales</taxon>
        <taxon>Umbelopsidaceae</taxon>
        <taxon>Umbelopsis</taxon>
    </lineage>
</organism>
<dbReference type="EMBL" id="MU620920">
    <property type="protein sequence ID" value="KAI8579414.1"/>
    <property type="molecule type" value="Genomic_DNA"/>
</dbReference>
<dbReference type="GO" id="GO:0000139">
    <property type="term" value="C:Golgi membrane"/>
    <property type="evidence" value="ECO:0007669"/>
    <property type="project" value="UniProtKB-SubCell"/>
</dbReference>
<feature type="compositionally biased region" description="Basic residues" evidence="12">
    <location>
        <begin position="286"/>
        <end position="298"/>
    </location>
</feature>
<dbReference type="SUPFAM" id="SSF49562">
    <property type="entry name" value="C2 domain (Calcium/lipid-binding domain, CaLB)"/>
    <property type="match status" value="2"/>
</dbReference>
<dbReference type="CDD" id="cd00030">
    <property type="entry name" value="C2"/>
    <property type="match status" value="1"/>
</dbReference>
<feature type="modified residue" description="Pyruvic acid (Ser); by autocatalysis" evidence="11">
    <location>
        <position position="1035"/>
    </location>
</feature>
<dbReference type="GO" id="GO:0010008">
    <property type="term" value="C:endosome membrane"/>
    <property type="evidence" value="ECO:0007669"/>
    <property type="project" value="UniProtKB-SubCell"/>
</dbReference>
<feature type="active site" description="Charge relay system; for autoendoproteolytic cleavage activity" evidence="11">
    <location>
        <position position="948"/>
    </location>
</feature>
<comment type="subcellular location">
    <subcellularLocation>
        <location evidence="11">Golgi apparatus membrane</location>
        <topology evidence="11">Peripheral membrane protein</topology>
        <orientation evidence="11">Cytoplasmic side</orientation>
    </subcellularLocation>
    <subcellularLocation>
        <location evidence="11">Endosome membrane</location>
        <topology evidence="11">Peripheral membrane protein</topology>
        <orientation evidence="11">Cytoplasmic side</orientation>
    </subcellularLocation>
</comment>
<comment type="domain">
    <text evidence="11">The C2 domains have an essential, but non-catalytic function. They may facilitate interactions with other proteins and are required for lipid transport function.</text>
</comment>
<comment type="catalytic activity">
    <reaction evidence="11">
        <text>a 1,2-diacyl-sn-glycero-3-phospho-L-serine + H(+) = a 1,2-diacyl-sn-glycero-3-phosphoethanolamine + CO2</text>
        <dbReference type="Rhea" id="RHEA:20828"/>
        <dbReference type="ChEBI" id="CHEBI:15378"/>
        <dbReference type="ChEBI" id="CHEBI:16526"/>
        <dbReference type="ChEBI" id="CHEBI:57262"/>
        <dbReference type="ChEBI" id="CHEBI:64612"/>
        <dbReference type="EC" id="4.1.1.65"/>
    </reaction>
</comment>
<comment type="subunit">
    <text evidence="11">Heterodimer of a large membrane-associated beta subunit and a small pyruvoyl-containing alpha subunit.</text>
</comment>
<dbReference type="InterPro" id="IPR000008">
    <property type="entry name" value="C2_dom"/>
</dbReference>
<comment type="pathway">
    <text evidence="11">Phospholipid metabolism; phosphatidylethanolamine biosynthesis; phosphatidylethanolamine from CDP-diacylglycerol: step 2/2.</text>
</comment>
<evidence type="ECO:0000256" key="7">
    <source>
        <dbReference type="ARBA" id="ARBA00023209"/>
    </source>
</evidence>
<keyword evidence="9 11" id="KW-1208">Phospholipid metabolism</keyword>